<feature type="transmembrane region" description="Helical" evidence="7">
    <location>
        <begin position="531"/>
        <end position="556"/>
    </location>
</feature>
<dbReference type="Proteomes" id="UP000500953">
    <property type="component" value="Chromosome"/>
</dbReference>
<dbReference type="CDD" id="cd06261">
    <property type="entry name" value="TM_PBP2"/>
    <property type="match status" value="2"/>
</dbReference>
<feature type="transmembrane region" description="Helical" evidence="7">
    <location>
        <begin position="488"/>
        <end position="511"/>
    </location>
</feature>
<feature type="transmembrane region" description="Helical" evidence="7">
    <location>
        <begin position="359"/>
        <end position="377"/>
    </location>
</feature>
<dbReference type="PANTHER" id="PTHR47737:SF1">
    <property type="entry name" value="GLYCINE BETAINE_PROLINE BETAINE TRANSPORT SYSTEM PERMEASE PROTEIN PROW"/>
    <property type="match status" value="1"/>
</dbReference>
<feature type="transmembrane region" description="Helical" evidence="7">
    <location>
        <begin position="159"/>
        <end position="182"/>
    </location>
</feature>
<dbReference type="RefSeq" id="WP_167487346.1">
    <property type="nucleotide sequence ID" value="NZ_CP046173.1"/>
</dbReference>
<feature type="transmembrane region" description="Helical" evidence="7">
    <location>
        <begin position="273"/>
        <end position="296"/>
    </location>
</feature>
<keyword evidence="5 7" id="KW-1133">Transmembrane helix</keyword>
<comment type="similarity">
    <text evidence="7">Belongs to the binding-protein-dependent transport system permease family.</text>
</comment>
<keyword evidence="6 7" id="KW-0472">Membrane</keyword>
<dbReference type="GO" id="GO:0031460">
    <property type="term" value="P:glycine betaine transport"/>
    <property type="evidence" value="ECO:0007669"/>
    <property type="project" value="TreeGrafter"/>
</dbReference>
<feature type="transmembrane region" description="Helical" evidence="7">
    <location>
        <begin position="202"/>
        <end position="229"/>
    </location>
</feature>
<proteinExistence type="inferred from homology"/>
<feature type="transmembrane region" description="Helical" evidence="7">
    <location>
        <begin position="445"/>
        <end position="476"/>
    </location>
</feature>
<feature type="transmembrane region" description="Helical" evidence="7">
    <location>
        <begin position="316"/>
        <end position="339"/>
    </location>
</feature>
<dbReference type="InterPro" id="IPR035906">
    <property type="entry name" value="MetI-like_sf"/>
</dbReference>
<evidence type="ECO:0000256" key="7">
    <source>
        <dbReference type="RuleBase" id="RU363032"/>
    </source>
</evidence>
<dbReference type="SUPFAM" id="SSF161098">
    <property type="entry name" value="MetI-like"/>
    <property type="match status" value="2"/>
</dbReference>
<accession>A0A6G9Z3S0</accession>
<feature type="transmembrane region" description="Helical" evidence="7">
    <location>
        <begin position="23"/>
        <end position="41"/>
    </location>
</feature>
<feature type="transmembrane region" description="Helical" evidence="7">
    <location>
        <begin position="135"/>
        <end position="152"/>
    </location>
</feature>
<dbReference type="GO" id="GO:0015226">
    <property type="term" value="F:carnitine transmembrane transporter activity"/>
    <property type="evidence" value="ECO:0007669"/>
    <property type="project" value="TreeGrafter"/>
</dbReference>
<reference evidence="9 10" key="1">
    <citation type="journal article" date="2019" name="ACS Chem. Biol.">
        <title>Identification and Mobilization of a Cryptic Antibiotic Biosynthesis Gene Locus from a Human-Pathogenic Nocardia Isolate.</title>
        <authorList>
            <person name="Herisse M."/>
            <person name="Ishida K."/>
            <person name="Porter J.L."/>
            <person name="Howden B."/>
            <person name="Hertweck C."/>
            <person name="Stinear T.P."/>
            <person name="Pidot S.J."/>
        </authorList>
    </citation>
    <scope>NUCLEOTIDE SEQUENCE [LARGE SCALE GENOMIC DNA]</scope>
    <source>
        <strain evidence="9 10">AUSMDU00012715</strain>
    </source>
</reference>
<dbReference type="EMBL" id="CP046173">
    <property type="protein sequence ID" value="QIS19987.1"/>
    <property type="molecule type" value="Genomic_DNA"/>
</dbReference>
<feature type="transmembrane region" description="Helical" evidence="7">
    <location>
        <begin position="611"/>
        <end position="630"/>
    </location>
</feature>
<keyword evidence="4 7" id="KW-0812">Transmembrane</keyword>
<feature type="domain" description="ABC transmembrane type-1" evidence="8">
    <location>
        <begin position="484"/>
        <end position="664"/>
    </location>
</feature>
<comment type="subcellular location">
    <subcellularLocation>
        <location evidence="7">Cell membrane</location>
        <topology evidence="7">Multi-pass membrane protein</topology>
    </subcellularLocation>
    <subcellularLocation>
        <location evidence="1">Membrane</location>
        <topology evidence="1">Multi-pass membrane protein</topology>
    </subcellularLocation>
</comment>
<dbReference type="Gene3D" id="1.10.3720.10">
    <property type="entry name" value="MetI-like"/>
    <property type="match status" value="2"/>
</dbReference>
<sequence>MATLAVPAPAQRGIRRLTARRPALGVTSVAGVLIVWIVAFTRLRGRDTLALAPADTTGLHRWLSRVQTAVGEHRGSSPIFTYLFNPVRAVIDGFAGALQDLIALPVDGRPVPYIGWLGVVALLSYLAWVLGNGRVALLTAGVFLFAGLQGLWQETMETLALTLAAVAISLLIGIPLGVWAGVSGWFHRAITPVLDFMQIMPTFVYLAPLTLMFLIGPAAAVIATVIYAAPPVIRLTAHGIRAVPEDTREAVRSLGATGWQELRGTLLPMAKRTIVLGINQTIMCALAMVTIAALIAAPGLGQVVVQALSAQDVGSAFNAGLAIVLMAIVLDRATTAASVRVETRRRALVGAGRGFRRPAMILGGGATLVAIWLSYTYQLVAIFPSSLTIGSRYLGLDLGTHIQSVANSVTKWVQAHLSTATGDLKDVVTTWALNPLQTLLDSSPWWLTAVALVAIALVIGGGLAALVTAACLGAIIAVGLWQDSMDTLAAVLVATVVVVALGVVVGVWMGRSARVDRVVRPLLDAAQTMPSFVYLVPFLALFAASRFTGIVAAIVYAAPVSIKIMADGIRAVPPEIIEAARSAGSSSWQVIVKVQLPMTARTLTLATNQGLIYVLSMMVVAGLVGGGALGYDVVAGFSQTSLFGKGLAAGVAIVLLGTVLDRTTAAAARRIGRVRA</sequence>
<name>A0A6G9Z3S0_9NOCA</name>
<feature type="transmembrane region" description="Helical" evidence="7">
    <location>
        <begin position="642"/>
        <end position="660"/>
    </location>
</feature>
<keyword evidence="3" id="KW-1003">Cell membrane</keyword>
<dbReference type="PANTHER" id="PTHR47737">
    <property type="entry name" value="GLYCINE BETAINE/PROLINE BETAINE TRANSPORT SYSTEM PERMEASE PROTEIN PROW"/>
    <property type="match status" value="1"/>
</dbReference>
<protein>
    <submittedName>
        <fullName evidence="9">ABC transporter permease subunit</fullName>
    </submittedName>
</protein>
<dbReference type="InterPro" id="IPR000515">
    <property type="entry name" value="MetI-like"/>
</dbReference>
<evidence type="ECO:0000313" key="9">
    <source>
        <dbReference type="EMBL" id="QIS19987.1"/>
    </source>
</evidence>
<organism evidence="9 10">
    <name type="scientific">Nocardia terpenica</name>
    <dbReference type="NCBI Taxonomy" id="455432"/>
    <lineage>
        <taxon>Bacteria</taxon>
        <taxon>Bacillati</taxon>
        <taxon>Actinomycetota</taxon>
        <taxon>Actinomycetes</taxon>
        <taxon>Mycobacteriales</taxon>
        <taxon>Nocardiaceae</taxon>
        <taxon>Nocardia</taxon>
    </lineage>
</organism>
<dbReference type="AlphaFoldDB" id="A0A6G9Z3S0"/>
<dbReference type="Pfam" id="PF00528">
    <property type="entry name" value="BPD_transp_1"/>
    <property type="match status" value="2"/>
</dbReference>
<evidence type="ECO:0000256" key="4">
    <source>
        <dbReference type="ARBA" id="ARBA00022692"/>
    </source>
</evidence>
<dbReference type="GO" id="GO:0043190">
    <property type="term" value="C:ATP-binding cassette (ABC) transporter complex"/>
    <property type="evidence" value="ECO:0007669"/>
    <property type="project" value="TreeGrafter"/>
</dbReference>
<evidence type="ECO:0000256" key="3">
    <source>
        <dbReference type="ARBA" id="ARBA00022475"/>
    </source>
</evidence>
<keyword evidence="2 7" id="KW-0813">Transport</keyword>
<dbReference type="FunFam" id="1.10.3720.10:FF:000001">
    <property type="entry name" value="Glycine betaine ABC transporter, permease"/>
    <property type="match status" value="1"/>
</dbReference>
<evidence type="ECO:0000256" key="2">
    <source>
        <dbReference type="ARBA" id="ARBA00022448"/>
    </source>
</evidence>
<evidence type="ECO:0000259" key="8">
    <source>
        <dbReference type="PROSITE" id="PS50928"/>
    </source>
</evidence>
<evidence type="ECO:0000313" key="10">
    <source>
        <dbReference type="Proteomes" id="UP000500953"/>
    </source>
</evidence>
<gene>
    <name evidence="9" type="ORF">F6W96_18485</name>
</gene>
<evidence type="ECO:0000256" key="6">
    <source>
        <dbReference type="ARBA" id="ARBA00023136"/>
    </source>
</evidence>
<evidence type="ECO:0000256" key="1">
    <source>
        <dbReference type="ARBA" id="ARBA00004141"/>
    </source>
</evidence>
<evidence type="ECO:0000256" key="5">
    <source>
        <dbReference type="ARBA" id="ARBA00022989"/>
    </source>
</evidence>
<dbReference type="GO" id="GO:0005275">
    <property type="term" value="F:amine transmembrane transporter activity"/>
    <property type="evidence" value="ECO:0007669"/>
    <property type="project" value="TreeGrafter"/>
</dbReference>
<dbReference type="PROSITE" id="PS50928">
    <property type="entry name" value="ABC_TM1"/>
    <property type="match status" value="2"/>
</dbReference>
<dbReference type="GO" id="GO:0015871">
    <property type="term" value="P:choline transport"/>
    <property type="evidence" value="ECO:0007669"/>
    <property type="project" value="TreeGrafter"/>
</dbReference>
<feature type="domain" description="ABC transmembrane type-1" evidence="8">
    <location>
        <begin position="155"/>
        <end position="334"/>
    </location>
</feature>